<protein>
    <submittedName>
        <fullName evidence="5">Protein spartin</fullName>
    </submittedName>
</protein>
<dbReference type="PANTHER" id="PTHR21068:SF43">
    <property type="entry name" value="SPARTIN"/>
    <property type="match status" value="1"/>
</dbReference>
<accession>A0A2S2R339</accession>
<dbReference type="OrthoDB" id="20821at2759"/>
<feature type="domain" description="Senescence" evidence="2">
    <location>
        <begin position="286"/>
        <end position="478"/>
    </location>
</feature>
<evidence type="ECO:0000313" key="5">
    <source>
        <dbReference type="RefSeq" id="XP_025409408.1"/>
    </source>
</evidence>
<name>A0A2S2R339_9HEMI</name>
<dbReference type="InterPro" id="IPR009686">
    <property type="entry name" value="Senescence/spartin_C"/>
</dbReference>
<dbReference type="PANTHER" id="PTHR21068">
    <property type="entry name" value="SPARTIN"/>
    <property type="match status" value="1"/>
</dbReference>
<organism evidence="3">
    <name type="scientific">Sipha flava</name>
    <name type="common">yellow sugarcane aphid</name>
    <dbReference type="NCBI Taxonomy" id="143950"/>
    <lineage>
        <taxon>Eukaryota</taxon>
        <taxon>Metazoa</taxon>
        <taxon>Ecdysozoa</taxon>
        <taxon>Arthropoda</taxon>
        <taxon>Hexapoda</taxon>
        <taxon>Insecta</taxon>
        <taxon>Pterygota</taxon>
        <taxon>Neoptera</taxon>
        <taxon>Paraneoptera</taxon>
        <taxon>Hemiptera</taxon>
        <taxon>Sternorrhyncha</taxon>
        <taxon>Aphidomorpha</taxon>
        <taxon>Aphidoidea</taxon>
        <taxon>Aphididae</taxon>
        <taxon>Sipha</taxon>
    </lineage>
</organism>
<reference evidence="5" key="2">
    <citation type="submission" date="2025-04" db="UniProtKB">
        <authorList>
            <consortium name="RefSeq"/>
        </authorList>
    </citation>
    <scope>IDENTIFICATION</scope>
    <source>
        <tissue evidence="5">Whole body</tissue>
    </source>
</reference>
<sequence>MSIPGPSGVASAGDQYGRVKATTDKFFTSLREARNYESQGKTNSALLEYEQCLTLIDDVFSVPLTRPADLSLEWTEVDNILQYLKTEKKEILNRIVELQRTSGSDMVVDRPLQSPPSYQEATRSDEEQSNVSVTLEQPISYGQLSAMLNDLRIDIEQSSTATVLISCDNSQVFFIPANGQVTSPSERSNVKIFMLEGTNVDSPPRYFLSIEDIYYPLVANESPCLRTDYGAFLFPDIENRHASIGVLIPSEHLEIFTSILEDILQKSLRKKIDPAREKGRKISGHIVKGATFLSNGLVKGAEKTTNFMNNSTPGLMNYINPSQNDTHVCPPVKKGVKIAKNVTCTAADVTCFVAGKIGTASCALGKFLAPHVHKGGTKILSGVTSMDKDTASKQMTNVLDIAAGAIEGFGIVYDGLEKSGIMLGNSISNNTVLIVRHKFGNNVGEVTQDTFETVGHGLRFTRTVKELGPKNIVKSTVKETGRAYMVPTND</sequence>
<evidence type="ECO:0000256" key="1">
    <source>
        <dbReference type="SAM" id="MobiDB-lite"/>
    </source>
</evidence>
<dbReference type="Gene3D" id="1.20.58.80">
    <property type="entry name" value="Phosphotransferase system, lactose/cellobiose-type IIA subunit"/>
    <property type="match status" value="1"/>
</dbReference>
<gene>
    <name evidence="5" type="primary">LOC112682868</name>
    <name evidence="3" type="ORF">g.57736</name>
</gene>
<feature type="region of interest" description="Disordered" evidence="1">
    <location>
        <begin position="106"/>
        <end position="130"/>
    </location>
</feature>
<dbReference type="GO" id="GO:0030514">
    <property type="term" value="P:negative regulation of BMP signaling pathway"/>
    <property type="evidence" value="ECO:0007669"/>
    <property type="project" value="TreeGrafter"/>
</dbReference>
<dbReference type="GeneID" id="112682868"/>
<dbReference type="InterPro" id="IPR045036">
    <property type="entry name" value="Spartin-like"/>
</dbReference>
<dbReference type="AlphaFoldDB" id="A0A2S2R339"/>
<evidence type="ECO:0000259" key="2">
    <source>
        <dbReference type="Pfam" id="PF06911"/>
    </source>
</evidence>
<evidence type="ECO:0000313" key="4">
    <source>
        <dbReference type="Proteomes" id="UP000694846"/>
    </source>
</evidence>
<dbReference type="Pfam" id="PF06911">
    <property type="entry name" value="Senescence"/>
    <property type="match status" value="1"/>
</dbReference>
<dbReference type="Proteomes" id="UP000694846">
    <property type="component" value="Unplaced"/>
</dbReference>
<dbReference type="RefSeq" id="XP_025409408.1">
    <property type="nucleotide sequence ID" value="XM_025553623.1"/>
</dbReference>
<keyword evidence="4" id="KW-1185">Reference proteome</keyword>
<evidence type="ECO:0000313" key="3">
    <source>
        <dbReference type="EMBL" id="MBY84408.1"/>
    </source>
</evidence>
<dbReference type="GO" id="GO:0051301">
    <property type="term" value="P:cell division"/>
    <property type="evidence" value="ECO:0007669"/>
    <property type="project" value="TreeGrafter"/>
</dbReference>
<reference evidence="3" key="1">
    <citation type="submission" date="2018-04" db="EMBL/GenBank/DDBJ databases">
        <title>Transcriptome assembly of Sipha flava.</title>
        <authorList>
            <person name="Scully E.D."/>
            <person name="Geib S.M."/>
            <person name="Palmer N.A."/>
            <person name="Koch K."/>
            <person name="Bradshaw J."/>
            <person name="Heng-Moss T."/>
            <person name="Sarath G."/>
        </authorList>
    </citation>
    <scope>NUCLEOTIDE SEQUENCE</scope>
</reference>
<dbReference type="GO" id="GO:0005886">
    <property type="term" value="C:plasma membrane"/>
    <property type="evidence" value="ECO:0007669"/>
    <property type="project" value="TreeGrafter"/>
</dbReference>
<dbReference type="EMBL" id="GGMS01015205">
    <property type="protein sequence ID" value="MBY84408.1"/>
    <property type="molecule type" value="Transcribed_RNA"/>
</dbReference>
<proteinExistence type="predicted"/>